<evidence type="ECO:0000313" key="2">
    <source>
        <dbReference type="Proteomes" id="UP000770015"/>
    </source>
</evidence>
<name>A0A9P8VF16_9PEZI</name>
<gene>
    <name evidence="1" type="ORF">F5X68DRAFT_204144</name>
</gene>
<proteinExistence type="predicted"/>
<evidence type="ECO:0000313" key="1">
    <source>
        <dbReference type="EMBL" id="KAH6689682.1"/>
    </source>
</evidence>
<keyword evidence="2" id="KW-1185">Reference proteome</keyword>
<sequence length="410" mass="45645">MLNSSQEFFRLWLAPMSSDKITRFEQRVNNLRKGDLASLVPWEESVARLESGINPSLLLQFFEGSDPFDPSDFAKPVLELMETERNSVNELLRPLRNLAFATSIYENLEGASISSRIVTTGLADPAWGDAQTSSTPTRSQVFGCIAMMESGVIDLKLEHIEQVFGLSSGNSLFVLSRLVSDPGLQHKVSKTAVTRLVGNVGHPGVTLLTTALPESPCSLLDNPDKWNDSFSSASLRLSLTQEEPAFSYTVHSDLRPKISLLKCFFSLQDKARWITHVDILAALDNGLIPTMPRPSAKCDGSSEKNRPELAKEILERTKEVDSWEQWDNELQEGERQVVFWKTGGNSAARLALAAYMVSLGTGKKKAAIKDYAVLENEGTDCRVCIYRRVKQYVKKHGRQGSKETAFWVIE</sequence>
<dbReference type="AlphaFoldDB" id="A0A9P8VF16"/>
<dbReference type="Proteomes" id="UP000770015">
    <property type="component" value="Unassembled WGS sequence"/>
</dbReference>
<dbReference type="OrthoDB" id="5354164at2759"/>
<comment type="caution">
    <text evidence="1">The sequence shown here is derived from an EMBL/GenBank/DDBJ whole genome shotgun (WGS) entry which is preliminary data.</text>
</comment>
<reference evidence="1" key="1">
    <citation type="journal article" date="2021" name="Nat. Commun.">
        <title>Genetic determinants of endophytism in the Arabidopsis root mycobiome.</title>
        <authorList>
            <person name="Mesny F."/>
            <person name="Miyauchi S."/>
            <person name="Thiergart T."/>
            <person name="Pickel B."/>
            <person name="Atanasova L."/>
            <person name="Karlsson M."/>
            <person name="Huettel B."/>
            <person name="Barry K.W."/>
            <person name="Haridas S."/>
            <person name="Chen C."/>
            <person name="Bauer D."/>
            <person name="Andreopoulos W."/>
            <person name="Pangilinan J."/>
            <person name="LaButti K."/>
            <person name="Riley R."/>
            <person name="Lipzen A."/>
            <person name="Clum A."/>
            <person name="Drula E."/>
            <person name="Henrissat B."/>
            <person name="Kohler A."/>
            <person name="Grigoriev I.V."/>
            <person name="Martin F.M."/>
            <person name="Hacquard S."/>
        </authorList>
    </citation>
    <scope>NUCLEOTIDE SEQUENCE</scope>
    <source>
        <strain evidence="1">MPI-SDFR-AT-0117</strain>
    </source>
</reference>
<accession>A0A9P8VF16</accession>
<protein>
    <submittedName>
        <fullName evidence="1">Uncharacterized protein</fullName>
    </submittedName>
</protein>
<organism evidence="1 2">
    <name type="scientific">Plectosphaerella plurivora</name>
    <dbReference type="NCBI Taxonomy" id="936078"/>
    <lineage>
        <taxon>Eukaryota</taxon>
        <taxon>Fungi</taxon>
        <taxon>Dikarya</taxon>
        <taxon>Ascomycota</taxon>
        <taxon>Pezizomycotina</taxon>
        <taxon>Sordariomycetes</taxon>
        <taxon>Hypocreomycetidae</taxon>
        <taxon>Glomerellales</taxon>
        <taxon>Plectosphaerellaceae</taxon>
        <taxon>Plectosphaerella</taxon>
    </lineage>
</organism>
<dbReference type="EMBL" id="JAGSXJ010000007">
    <property type="protein sequence ID" value="KAH6689682.1"/>
    <property type="molecule type" value="Genomic_DNA"/>
</dbReference>